<gene>
    <name evidence="1" type="ORF">GCM10015535_38520</name>
</gene>
<evidence type="ECO:0000313" key="2">
    <source>
        <dbReference type="Proteomes" id="UP000660675"/>
    </source>
</evidence>
<organism evidence="1 2">
    <name type="scientific">Streptomyces gelaticus</name>
    <dbReference type="NCBI Taxonomy" id="285446"/>
    <lineage>
        <taxon>Bacteria</taxon>
        <taxon>Bacillati</taxon>
        <taxon>Actinomycetota</taxon>
        <taxon>Actinomycetes</taxon>
        <taxon>Kitasatosporales</taxon>
        <taxon>Streptomycetaceae</taxon>
        <taxon>Streptomyces</taxon>
    </lineage>
</organism>
<name>A0ABQ2W0I1_9ACTN</name>
<dbReference type="InterPro" id="IPR032716">
    <property type="entry name" value="ACC_epsilon"/>
</dbReference>
<proteinExistence type="predicted"/>
<evidence type="ECO:0008006" key="3">
    <source>
        <dbReference type="Google" id="ProtNLM"/>
    </source>
</evidence>
<sequence>MGSPDSSGIALSVERGQATDEELAALTVVLLALQGRREEPPERQTVAGSRWWRHANRYNAPLSWQ</sequence>
<dbReference type="RefSeq" id="WP_189544978.1">
    <property type="nucleotide sequence ID" value="NZ_BMTF01000012.1"/>
</dbReference>
<evidence type="ECO:0000313" key="1">
    <source>
        <dbReference type="EMBL" id="GGV88061.1"/>
    </source>
</evidence>
<protein>
    <recommendedName>
        <fullName evidence="3">Acyl-CoA carboxylase subunit epsilon</fullName>
    </recommendedName>
</protein>
<reference evidence="2" key="1">
    <citation type="journal article" date="2019" name="Int. J. Syst. Evol. Microbiol.">
        <title>The Global Catalogue of Microorganisms (GCM) 10K type strain sequencing project: providing services to taxonomists for standard genome sequencing and annotation.</title>
        <authorList>
            <consortium name="The Broad Institute Genomics Platform"/>
            <consortium name="The Broad Institute Genome Sequencing Center for Infectious Disease"/>
            <person name="Wu L."/>
            <person name="Ma J."/>
        </authorList>
    </citation>
    <scope>NUCLEOTIDE SEQUENCE [LARGE SCALE GENOMIC DNA]</scope>
    <source>
        <strain evidence="2">JCM 4376</strain>
    </source>
</reference>
<dbReference type="EMBL" id="BMTF01000012">
    <property type="protein sequence ID" value="GGV88061.1"/>
    <property type="molecule type" value="Genomic_DNA"/>
</dbReference>
<dbReference type="Pfam" id="PF13822">
    <property type="entry name" value="ACC_epsilon"/>
    <property type="match status" value="1"/>
</dbReference>
<keyword evidence="2" id="KW-1185">Reference proteome</keyword>
<dbReference type="Proteomes" id="UP000660675">
    <property type="component" value="Unassembled WGS sequence"/>
</dbReference>
<accession>A0ABQ2W0I1</accession>
<comment type="caution">
    <text evidence="1">The sequence shown here is derived from an EMBL/GenBank/DDBJ whole genome shotgun (WGS) entry which is preliminary data.</text>
</comment>